<evidence type="ECO:0000313" key="1">
    <source>
        <dbReference type="EMBL" id="KMO67499.1"/>
    </source>
</evidence>
<dbReference type="EMBL" id="JYNL01000069">
    <property type="protein sequence ID" value="KMO67499.1"/>
    <property type="molecule type" value="Genomic_DNA"/>
</dbReference>
<dbReference type="STRING" id="37916.MCHLDSM_06748"/>
<protein>
    <submittedName>
        <fullName evidence="1">Uncharacterized protein</fullName>
    </submittedName>
</protein>
<proteinExistence type="predicted"/>
<dbReference type="AlphaFoldDB" id="A0A0J6VBE6"/>
<gene>
    <name evidence="1" type="ORF">MCHLDSM_06748</name>
</gene>
<sequence length="149" mass="16553">MKPAHSDTLVPTVRPATHLSIVEIELPQQDGHRYDVTLRLCRPLTRHESHELVAHRSIGLEVSPDDPSRLIATRTTVEEVCDRLPEFHELLGEAADVGRAAQDAATRARNVHDVEQARRQHLVDDANASLRACPHTHDAAPRSTHTIAL</sequence>
<evidence type="ECO:0000313" key="2">
    <source>
        <dbReference type="Proteomes" id="UP000036513"/>
    </source>
</evidence>
<dbReference type="RefSeq" id="WP_048473708.1">
    <property type="nucleotide sequence ID" value="NZ_JYNL01000069.1"/>
</dbReference>
<dbReference type="Proteomes" id="UP000036513">
    <property type="component" value="Unassembled WGS sequence"/>
</dbReference>
<comment type="caution">
    <text evidence="1">The sequence shown here is derived from an EMBL/GenBank/DDBJ whole genome shotgun (WGS) entry which is preliminary data.</text>
</comment>
<accession>A0A0J6VBE6</accession>
<reference evidence="1 2" key="1">
    <citation type="journal article" date="2015" name="Genome Biol. Evol.">
        <title>Characterization of Three Mycobacterium spp. with Potential Use in Bioremediation by Genome Sequencing and Comparative Genomics.</title>
        <authorList>
            <person name="Das S."/>
            <person name="Pettersson B.M."/>
            <person name="Behra P.R."/>
            <person name="Ramesh M."/>
            <person name="Dasgupta S."/>
            <person name="Bhattacharya A."/>
            <person name="Kirsebom L.A."/>
        </authorList>
    </citation>
    <scope>NUCLEOTIDE SEQUENCE [LARGE SCALE GENOMIC DNA]</scope>
    <source>
        <strain evidence="1 2">DSM 43826</strain>
    </source>
</reference>
<name>A0A0J6VBE6_9MYCO</name>
<organism evidence="1 2">
    <name type="scientific">Mycolicibacterium chlorophenolicum</name>
    <dbReference type="NCBI Taxonomy" id="37916"/>
    <lineage>
        <taxon>Bacteria</taxon>
        <taxon>Bacillati</taxon>
        <taxon>Actinomycetota</taxon>
        <taxon>Actinomycetes</taxon>
        <taxon>Mycobacteriales</taxon>
        <taxon>Mycobacteriaceae</taxon>
        <taxon>Mycolicibacterium</taxon>
    </lineage>
</organism>
<dbReference type="PATRIC" id="fig|37916.4.peg.6766"/>
<keyword evidence="2" id="KW-1185">Reference proteome</keyword>